<feature type="transmembrane region" description="Helical" evidence="1">
    <location>
        <begin position="171"/>
        <end position="192"/>
    </location>
</feature>
<feature type="transmembrane region" description="Helical" evidence="1">
    <location>
        <begin position="97"/>
        <end position="121"/>
    </location>
</feature>
<evidence type="ECO:0000256" key="1">
    <source>
        <dbReference type="SAM" id="Phobius"/>
    </source>
</evidence>
<keyword evidence="1" id="KW-1133">Transmembrane helix</keyword>
<dbReference type="EMBL" id="RZHH01000002">
    <property type="protein sequence ID" value="RYJ14960.1"/>
    <property type="molecule type" value="Genomic_DNA"/>
</dbReference>
<keyword evidence="3" id="KW-0482">Metalloprotease</keyword>
<proteinExistence type="predicted"/>
<feature type="transmembrane region" description="Helical" evidence="1">
    <location>
        <begin position="20"/>
        <end position="46"/>
    </location>
</feature>
<keyword evidence="1" id="KW-0472">Membrane</keyword>
<keyword evidence="3" id="KW-0378">Hydrolase</keyword>
<dbReference type="InterPro" id="IPR003675">
    <property type="entry name" value="Rce1/LyrA-like_dom"/>
</dbReference>
<feature type="transmembrane region" description="Helical" evidence="1">
    <location>
        <begin position="199"/>
        <end position="220"/>
    </location>
</feature>
<sequence length="316" mass="33410">MLTVNLRALVWNADERRPPAPVRLMLAVVALIVSVLLLGLFLSLFFTTTPITSASFGLSFVAILFPGVLAVGLAVVVDRRTIADLGFGFDRDWWIDLGFGLFLGAALMTAIFLVGLAAGWVRVEGTLTGGSRGFLAGFTLLTIQFLAVGVSEEIVSRGYLLTNVAEGLSGYTTRFVAASTAVLFSSVVFGAAHLQNPNATLVSTVGISLAGIFLAIGYVLTDELAIPIGLHITWNLFQGGVYGFAVSGLGVSANVVDTVETGPDLFTGGAFGPEAGLLGVFAIILGTFLIIGYVRWRYGEARLAPGLFSPELRWRE</sequence>
<feature type="transmembrane region" description="Helical" evidence="1">
    <location>
        <begin position="58"/>
        <end position="77"/>
    </location>
</feature>
<protein>
    <submittedName>
        <fullName evidence="3">CPBP family intramembrane metalloprotease</fullName>
    </submittedName>
</protein>
<dbReference type="PANTHER" id="PTHR39430:SF1">
    <property type="entry name" value="PROTEASE"/>
    <property type="match status" value="1"/>
</dbReference>
<comment type="caution">
    <text evidence="3">The sequence shown here is derived from an EMBL/GenBank/DDBJ whole genome shotgun (WGS) entry which is preliminary data.</text>
</comment>
<dbReference type="GO" id="GO:0004175">
    <property type="term" value="F:endopeptidase activity"/>
    <property type="evidence" value="ECO:0007669"/>
    <property type="project" value="UniProtKB-ARBA"/>
</dbReference>
<keyword evidence="1" id="KW-0812">Transmembrane</keyword>
<dbReference type="Proteomes" id="UP000294028">
    <property type="component" value="Unassembled WGS sequence"/>
</dbReference>
<feature type="transmembrane region" description="Helical" evidence="1">
    <location>
        <begin position="275"/>
        <end position="294"/>
    </location>
</feature>
<evidence type="ECO:0000313" key="3">
    <source>
        <dbReference type="EMBL" id="RYJ14960.1"/>
    </source>
</evidence>
<dbReference type="GO" id="GO:0008237">
    <property type="term" value="F:metallopeptidase activity"/>
    <property type="evidence" value="ECO:0007669"/>
    <property type="project" value="UniProtKB-KW"/>
</dbReference>
<name>A0A482TBJ0_9EURY</name>
<keyword evidence="3" id="KW-0645">Protease</keyword>
<evidence type="ECO:0000259" key="2">
    <source>
        <dbReference type="Pfam" id="PF02517"/>
    </source>
</evidence>
<feature type="transmembrane region" description="Helical" evidence="1">
    <location>
        <begin position="133"/>
        <end position="151"/>
    </location>
</feature>
<dbReference type="GO" id="GO:0080120">
    <property type="term" value="P:CAAX-box protein maturation"/>
    <property type="evidence" value="ECO:0007669"/>
    <property type="project" value="UniProtKB-ARBA"/>
</dbReference>
<reference evidence="3 4" key="1">
    <citation type="submission" date="2018-12" db="EMBL/GenBank/DDBJ databases">
        <title>Genome analysis provides insights into bioremediation potentialities of Halogeometricum borinquense strain N11.</title>
        <authorList>
            <person name="Najjari A."/>
            <person name="Youssef N."/>
            <person name="Fhoula I."/>
            <person name="Ben Dhia O."/>
            <person name="Mahjoubi M."/>
            <person name="Ouzari H.I."/>
            <person name="Cherif A."/>
        </authorList>
    </citation>
    <scope>NUCLEOTIDE SEQUENCE [LARGE SCALE GENOMIC DNA]</scope>
    <source>
        <strain evidence="3 4">N11</strain>
    </source>
</reference>
<dbReference type="PANTHER" id="PTHR39430">
    <property type="entry name" value="MEMBRANE-ASSOCIATED PROTEASE-RELATED"/>
    <property type="match status" value="1"/>
</dbReference>
<dbReference type="RefSeq" id="WP_129785320.1">
    <property type="nucleotide sequence ID" value="NZ_RZHH01000002.1"/>
</dbReference>
<feature type="domain" description="CAAX prenyl protease 2/Lysostaphin resistance protein A-like" evidence="2">
    <location>
        <begin position="139"/>
        <end position="237"/>
    </location>
</feature>
<dbReference type="GO" id="GO:0006508">
    <property type="term" value="P:proteolysis"/>
    <property type="evidence" value="ECO:0007669"/>
    <property type="project" value="UniProtKB-KW"/>
</dbReference>
<organism evidence="3 4">
    <name type="scientific">Halogeometricum borinquense</name>
    <dbReference type="NCBI Taxonomy" id="60847"/>
    <lineage>
        <taxon>Archaea</taxon>
        <taxon>Methanobacteriati</taxon>
        <taxon>Methanobacteriota</taxon>
        <taxon>Stenosarchaea group</taxon>
        <taxon>Halobacteria</taxon>
        <taxon>Halobacteriales</taxon>
        <taxon>Haloferacaceae</taxon>
        <taxon>Halogeometricum</taxon>
    </lineage>
</organism>
<dbReference type="Pfam" id="PF02517">
    <property type="entry name" value="Rce1-like"/>
    <property type="match status" value="1"/>
</dbReference>
<gene>
    <name evidence="3" type="ORF">ELS19_14040</name>
</gene>
<evidence type="ECO:0000313" key="4">
    <source>
        <dbReference type="Proteomes" id="UP000294028"/>
    </source>
</evidence>
<dbReference type="AlphaFoldDB" id="A0A482TBJ0"/>
<accession>A0A482TBJ0</accession>